<evidence type="ECO:0000313" key="7">
    <source>
        <dbReference type="EMBL" id="KAG8469555.1"/>
    </source>
</evidence>
<dbReference type="GO" id="GO:0006508">
    <property type="term" value="P:proteolysis"/>
    <property type="evidence" value="ECO:0007669"/>
    <property type="project" value="InterPro"/>
</dbReference>
<dbReference type="GO" id="GO:0008234">
    <property type="term" value="F:cysteine-type peptidase activity"/>
    <property type="evidence" value="ECO:0007669"/>
    <property type="project" value="InterPro"/>
</dbReference>
<dbReference type="EMBL" id="JAGTXO010000002">
    <property type="protein sequence ID" value="KAG8469555.1"/>
    <property type="molecule type" value="Genomic_DNA"/>
</dbReference>
<organism evidence="7 8">
    <name type="scientific">Diacronema lutheri</name>
    <name type="common">Unicellular marine alga</name>
    <name type="synonym">Monochrysis lutheri</name>
    <dbReference type="NCBI Taxonomy" id="2081491"/>
    <lineage>
        <taxon>Eukaryota</taxon>
        <taxon>Haptista</taxon>
        <taxon>Haptophyta</taxon>
        <taxon>Pavlovophyceae</taxon>
        <taxon>Pavlovales</taxon>
        <taxon>Pavlovaceae</taxon>
        <taxon>Diacronema</taxon>
    </lineage>
</organism>
<dbReference type="SMART" id="SM00645">
    <property type="entry name" value="Pept_C1"/>
    <property type="match status" value="1"/>
</dbReference>
<evidence type="ECO:0000256" key="5">
    <source>
        <dbReference type="SAM" id="SignalP"/>
    </source>
</evidence>
<keyword evidence="4" id="KW-1133">Transmembrane helix</keyword>
<comment type="caution">
    <text evidence="2">Lacks conserved residue(s) required for the propagation of feature annotation.</text>
</comment>
<feature type="chain" id="PRO_5035300497" description="EGF-like domain-containing protein" evidence="5">
    <location>
        <begin position="17"/>
        <end position="1499"/>
    </location>
</feature>
<evidence type="ECO:0000259" key="6">
    <source>
        <dbReference type="PROSITE" id="PS50026"/>
    </source>
</evidence>
<dbReference type="InterPro" id="IPR000169">
    <property type="entry name" value="Pept_cys_AS"/>
</dbReference>
<keyword evidence="2" id="KW-1015">Disulfide bond</keyword>
<feature type="region of interest" description="Disordered" evidence="3">
    <location>
        <begin position="174"/>
        <end position="200"/>
    </location>
</feature>
<feature type="region of interest" description="Disordered" evidence="3">
    <location>
        <begin position="518"/>
        <end position="710"/>
    </location>
</feature>
<sequence length="1499" mass="156212">MLGLVGLLAGLAAGEAEREHVALGAPAPLPASHANVSRAIDKAVAAMNVRMAHYCPHQGAFASVELLGAALEVTSDAPLYTLGLRMDGQYNVTVFVRGREDVGKLVFVSSVPYCCSVRSANLANIARDVEKHNADPTRTYDQAVYKAFQGHTYASLARSRLGLLRRPDGSLFAGGGDEWAEPEPSDEGAPLKALEKGRSGSAGTEVEMAAYDFRVAHPACTPKVRDQGSCGSCWAQSSIGAFEDRLCAASGGTLNVKLSVQQQVSCNTLCLPRPDSDLCQGGCAGGFQDLSGAYLEQTGVVEAHVLPYTSGGSGSYEDHFGSTDGKGACPNNVLAQHRHFKARTGSTRQVSRVPSTLMAELSARGPLDVAMVVHNDFWNYKRGVYASGAASPAAGGHAVKMLGYGTDAASGLPYWICQNSWGTAWGEGGFFRAKRGDRIGLEQSAWMTMPIVPAIAVIPDALPPAVTPQAPPPPTPCTGRRCPRSPPPAGSTPSLYDAIVYTFKSFFGLQAAQPPTSGLILSGPRPAGANAAAAHGVQPAPHDRARLAISPEARRARKAAADGAHAERARARASDTAEPGGGEHERRRAHNIDASDARARGWHSGRHDGAAAARSGSADYSGQEEAGWSHVRHEASTVMRDPGAARRADAPDSALRHTRRSSARRSNDRREPDAADTRRADGEDEGDEPVRAHHTHHKEPSPVLSLPGAAAARAPDALGAGSTAVDGADVIGYLRLVSERDGSVAAEQPLTDVDGEVVVDKTALPVGSYAIVLCGVAADGGASERCDTEDDKVHVSRCPLRNGYACGGHGECVTLGSKEGKERGRCKCDDGYGGHECRPTCTSLPKLPSGCALRGGVWDSAEQAPTLDGGAGGALFTVRVHEDCELQLSTCHPFTNFDTHLSIFEGCPLQSAEASVGELPHPLAANDDACDLPDRAGASSISVPLSRGTYTVLVRGFDPHALGDFELSASGCGAPPLEQPPAAALPTSAHAHALFEKGARADRGAHETPDGAEPRAEPRGGRRSERASASATLDQVGEPREKGMRKGVAGATCPPRDTPSLGVGEPCEARAQKIVIGDVLTSMVTHTGGMLYRLTPQLPVTAEFSTCGSALDTEIKLYRGCPLSGGHLLALSDDDCGQGSFFVSSLEQGIDYFLVVNGYEGQPGPFELRVNEAPQLCGDSSLVTPLTLGLSPAQFDELGREREARVLELSGETCARSSLLLPHSSPDALYSLQLPSPADVEVHTCASNSVTAFDSVLHLVTSCFNAPDSVELVRAGFSHLMPSCRPGERGAALTLALPAGRFGLAVSSETTACGPYQLSVRVTPAPPVEVGDDVAAGAANSSARVPLGASMAMRAPMAIGGTKDGCQCASEWAFHGERFHGCDARRPRKHGTWCPVNGTGCGHRMHHADAHALVADLPADGAGLFFDWCRASPEAQRLGVQPAAAAATSALRGARTPAWALSGALAALLAAGAASVAAAVPATRRLRRGGTRGLGSDLL</sequence>
<keyword evidence="8" id="KW-1185">Reference proteome</keyword>
<comment type="similarity">
    <text evidence="1">Belongs to the peptidase C1 family.</text>
</comment>
<dbReference type="InterPro" id="IPR000742">
    <property type="entry name" value="EGF"/>
</dbReference>
<dbReference type="InterPro" id="IPR038765">
    <property type="entry name" value="Papain-like_cys_pep_sf"/>
</dbReference>
<feature type="compositionally biased region" description="Pro residues" evidence="3">
    <location>
        <begin position="467"/>
        <end position="476"/>
    </location>
</feature>
<keyword evidence="4" id="KW-0472">Membrane</keyword>
<dbReference type="OrthoDB" id="640249at2759"/>
<proteinExistence type="inferred from homology"/>
<feature type="region of interest" description="Disordered" evidence="3">
    <location>
        <begin position="1001"/>
        <end position="1063"/>
    </location>
</feature>
<accession>A0A8J5Y1D8</accession>
<dbReference type="PANTHER" id="PTHR12411">
    <property type="entry name" value="CYSTEINE PROTEASE FAMILY C1-RELATED"/>
    <property type="match status" value="1"/>
</dbReference>
<keyword evidence="2" id="KW-0245">EGF-like domain</keyword>
<evidence type="ECO:0000313" key="8">
    <source>
        <dbReference type="Proteomes" id="UP000751190"/>
    </source>
</evidence>
<feature type="compositionally biased region" description="Low complexity" evidence="3">
    <location>
        <begin position="610"/>
        <end position="621"/>
    </location>
</feature>
<gene>
    <name evidence="7" type="ORF">KFE25_006010</name>
</gene>
<feature type="domain" description="EGF-like" evidence="6">
    <location>
        <begin position="794"/>
        <end position="838"/>
    </location>
</feature>
<name>A0A8J5Y1D8_DIALT</name>
<protein>
    <recommendedName>
        <fullName evidence="6">EGF-like domain-containing protein</fullName>
    </recommendedName>
</protein>
<evidence type="ECO:0000256" key="4">
    <source>
        <dbReference type="SAM" id="Phobius"/>
    </source>
</evidence>
<dbReference type="InterPro" id="IPR013128">
    <property type="entry name" value="Peptidase_C1A"/>
</dbReference>
<dbReference type="InterPro" id="IPR000668">
    <property type="entry name" value="Peptidase_C1A_C"/>
</dbReference>
<evidence type="ECO:0000256" key="1">
    <source>
        <dbReference type="ARBA" id="ARBA00008455"/>
    </source>
</evidence>
<dbReference type="PROSITE" id="PS50026">
    <property type="entry name" value="EGF_3"/>
    <property type="match status" value="1"/>
</dbReference>
<comment type="caution">
    <text evidence="7">The sequence shown here is derived from an EMBL/GenBank/DDBJ whole genome shotgun (WGS) entry which is preliminary data.</text>
</comment>
<feature type="transmembrane region" description="Helical" evidence="4">
    <location>
        <begin position="1458"/>
        <end position="1482"/>
    </location>
</feature>
<reference evidence="7" key="1">
    <citation type="submission" date="2021-05" db="EMBL/GenBank/DDBJ databases">
        <title>The genome of the haptophyte Pavlova lutheri (Diacronema luteri, Pavlovales) - a model for lipid biosynthesis in eukaryotic algae.</title>
        <authorList>
            <person name="Hulatt C.J."/>
            <person name="Posewitz M.C."/>
        </authorList>
    </citation>
    <scope>NUCLEOTIDE SEQUENCE</scope>
    <source>
        <strain evidence="7">NIVA-4/92</strain>
    </source>
</reference>
<keyword evidence="5" id="KW-0732">Signal</keyword>
<dbReference type="Gene3D" id="3.90.70.10">
    <property type="entry name" value="Cysteine proteinases"/>
    <property type="match status" value="1"/>
</dbReference>
<feature type="region of interest" description="Disordered" evidence="3">
    <location>
        <begin position="467"/>
        <end position="490"/>
    </location>
</feature>
<evidence type="ECO:0000256" key="3">
    <source>
        <dbReference type="SAM" id="MobiDB-lite"/>
    </source>
</evidence>
<evidence type="ECO:0000256" key="2">
    <source>
        <dbReference type="PROSITE-ProRule" id="PRU00076"/>
    </source>
</evidence>
<feature type="compositionally biased region" description="Basic and acidic residues" evidence="3">
    <location>
        <begin position="1001"/>
        <end position="1026"/>
    </location>
</feature>
<feature type="compositionally biased region" description="Basic and acidic residues" evidence="3">
    <location>
        <begin position="665"/>
        <end position="681"/>
    </location>
</feature>
<dbReference type="PROSITE" id="PS00639">
    <property type="entry name" value="THIOL_PROTEASE_HIS"/>
    <property type="match status" value="1"/>
</dbReference>
<keyword evidence="4" id="KW-0812">Transmembrane</keyword>
<dbReference type="PROSITE" id="PS00022">
    <property type="entry name" value="EGF_1"/>
    <property type="match status" value="1"/>
</dbReference>
<dbReference type="SUPFAM" id="SSF54001">
    <property type="entry name" value="Cysteine proteinases"/>
    <property type="match status" value="1"/>
</dbReference>
<dbReference type="InterPro" id="IPR025660">
    <property type="entry name" value="Pept_his_AS"/>
</dbReference>
<feature type="signal peptide" evidence="5">
    <location>
        <begin position="1"/>
        <end position="16"/>
    </location>
</feature>
<dbReference type="PROSITE" id="PS00139">
    <property type="entry name" value="THIOL_PROTEASE_CYS"/>
    <property type="match status" value="1"/>
</dbReference>
<dbReference type="Pfam" id="PF00112">
    <property type="entry name" value="Peptidase_C1"/>
    <property type="match status" value="1"/>
</dbReference>
<dbReference type="PRINTS" id="PR00705">
    <property type="entry name" value="PAPAIN"/>
</dbReference>
<feature type="disulfide bond" evidence="2">
    <location>
        <begin position="828"/>
        <end position="837"/>
    </location>
</feature>
<feature type="compositionally biased region" description="Low complexity" evidence="3">
    <location>
        <begin position="523"/>
        <end position="540"/>
    </location>
</feature>
<dbReference type="Proteomes" id="UP000751190">
    <property type="component" value="Unassembled WGS sequence"/>
</dbReference>
<feature type="compositionally biased region" description="Basic and acidic residues" evidence="3">
    <location>
        <begin position="564"/>
        <end position="609"/>
    </location>
</feature>